<dbReference type="RefSeq" id="WP_113978418.1">
    <property type="nucleotide sequence ID" value="NZ_QMEY01000001.1"/>
</dbReference>
<protein>
    <recommendedName>
        <fullName evidence="3">DUF3168 domain-containing protein</fullName>
    </recommendedName>
</protein>
<evidence type="ECO:0008006" key="3">
    <source>
        <dbReference type="Google" id="ProtNLM"/>
    </source>
</evidence>
<keyword evidence="2" id="KW-1185">Reference proteome</keyword>
<evidence type="ECO:0000313" key="1">
    <source>
        <dbReference type="EMBL" id="RBQ21619.1"/>
    </source>
</evidence>
<evidence type="ECO:0000313" key="2">
    <source>
        <dbReference type="Proteomes" id="UP000253303"/>
    </source>
</evidence>
<dbReference type="Proteomes" id="UP000253303">
    <property type="component" value="Unassembled WGS sequence"/>
</dbReference>
<accession>A0A366M7U7</accession>
<dbReference type="EMBL" id="QMEY01000001">
    <property type="protein sequence ID" value="RBQ21619.1"/>
    <property type="molecule type" value="Genomic_DNA"/>
</dbReference>
<dbReference type="AlphaFoldDB" id="A0A366M7U7"/>
<proteinExistence type="predicted"/>
<organism evidence="1 2">
    <name type="scientific">Spongiactinospora rosea</name>
    <dbReference type="NCBI Taxonomy" id="2248750"/>
    <lineage>
        <taxon>Bacteria</taxon>
        <taxon>Bacillati</taxon>
        <taxon>Actinomycetota</taxon>
        <taxon>Actinomycetes</taxon>
        <taxon>Streptosporangiales</taxon>
        <taxon>Streptosporangiaceae</taxon>
        <taxon>Spongiactinospora</taxon>
    </lineage>
</organism>
<name>A0A366M7U7_9ACTN</name>
<gene>
    <name evidence="1" type="ORF">DP939_02600</name>
</gene>
<sequence length="164" mass="17533">MEPTISTVPACLRALVAAAERAVPPRIVRGREVPVTVVLGQPNVGQMDSDEMVLIAFTGEPGDPGVTSNRTQPQGVTAPDRESYDVICLATSWHGHDDQPLPVLDRTYEMVNALAAELAADGTLGGVVGRTRISTDQLVQVQTEQGAVALLRFTVHVEAFTRAY</sequence>
<dbReference type="OrthoDB" id="3538703at2"/>
<comment type="caution">
    <text evidence="1">The sequence shown here is derived from an EMBL/GenBank/DDBJ whole genome shotgun (WGS) entry which is preliminary data.</text>
</comment>
<reference evidence="1 2" key="1">
    <citation type="submission" date="2018-06" db="EMBL/GenBank/DDBJ databases">
        <title>Sphaerisporangium craniellae sp. nov., isolated from a marine sponge in the South China Sea.</title>
        <authorList>
            <person name="Li L."/>
        </authorList>
    </citation>
    <scope>NUCLEOTIDE SEQUENCE [LARGE SCALE GENOMIC DNA]</scope>
    <source>
        <strain evidence="1 2">LHW63015</strain>
    </source>
</reference>